<dbReference type="RefSeq" id="WP_251776854.1">
    <property type="nucleotide sequence ID" value="NZ_JAMKFE010000002.1"/>
</dbReference>
<dbReference type="Proteomes" id="UP001165541">
    <property type="component" value="Unassembled WGS sequence"/>
</dbReference>
<comment type="similarity">
    <text evidence="1 2">Belongs to the UPF0235 family.</text>
</comment>
<dbReference type="Gene3D" id="3.30.1200.10">
    <property type="entry name" value="YggU-like"/>
    <property type="match status" value="1"/>
</dbReference>
<dbReference type="EMBL" id="JAMKFE010000002">
    <property type="protein sequence ID" value="MCM5678718.1"/>
    <property type="molecule type" value="Genomic_DNA"/>
</dbReference>
<dbReference type="HAMAP" id="MF_00634">
    <property type="entry name" value="UPF0235"/>
    <property type="match status" value="1"/>
</dbReference>
<dbReference type="SMART" id="SM01152">
    <property type="entry name" value="DUF167"/>
    <property type="match status" value="1"/>
</dbReference>
<dbReference type="PANTHER" id="PTHR13420">
    <property type="entry name" value="UPF0235 PROTEIN C15ORF40"/>
    <property type="match status" value="1"/>
</dbReference>
<proteinExistence type="inferred from homology"/>
<dbReference type="Pfam" id="PF02594">
    <property type="entry name" value="DUF167"/>
    <property type="match status" value="1"/>
</dbReference>
<keyword evidence="4" id="KW-1185">Reference proteome</keyword>
<protein>
    <recommendedName>
        <fullName evidence="2">UPF0235 protein M8A51_04130</fullName>
    </recommendedName>
</protein>
<dbReference type="PANTHER" id="PTHR13420:SF7">
    <property type="entry name" value="UPF0235 PROTEIN C15ORF40"/>
    <property type="match status" value="1"/>
</dbReference>
<evidence type="ECO:0000256" key="1">
    <source>
        <dbReference type="ARBA" id="ARBA00010364"/>
    </source>
</evidence>
<dbReference type="NCBIfam" id="TIGR00251">
    <property type="entry name" value="DUF167 family protein"/>
    <property type="match status" value="1"/>
</dbReference>
<reference evidence="3" key="1">
    <citation type="submission" date="2022-05" db="EMBL/GenBank/DDBJ databases">
        <title>Schlegelella sp. nov., isolated from mangrove soil.</title>
        <authorList>
            <person name="Liu Y."/>
            <person name="Ge X."/>
            <person name="Liu W."/>
        </authorList>
    </citation>
    <scope>NUCLEOTIDE SEQUENCE</scope>
    <source>
        <strain evidence="3">S2-27</strain>
    </source>
</reference>
<sequence>MRTAAAGDLPSYAKLTRRGLELDFSVIPNAKRTEIVGLHDGALRVRLQAPPVDGKANEALLRWLAERLGVGRASLQVLRGQTSRRKAVLVESGADAGAAGALLARLVPHTA</sequence>
<dbReference type="InterPro" id="IPR036591">
    <property type="entry name" value="YggU-like_sf"/>
</dbReference>
<dbReference type="InterPro" id="IPR003746">
    <property type="entry name" value="DUF167"/>
</dbReference>
<evidence type="ECO:0000256" key="2">
    <source>
        <dbReference type="HAMAP-Rule" id="MF_00634"/>
    </source>
</evidence>
<gene>
    <name evidence="3" type="ORF">M8A51_04130</name>
</gene>
<dbReference type="SUPFAM" id="SSF69786">
    <property type="entry name" value="YggU-like"/>
    <property type="match status" value="1"/>
</dbReference>
<organism evidence="3 4">
    <name type="scientific">Caldimonas mangrovi</name>
    <dbReference type="NCBI Taxonomy" id="2944811"/>
    <lineage>
        <taxon>Bacteria</taxon>
        <taxon>Pseudomonadati</taxon>
        <taxon>Pseudomonadota</taxon>
        <taxon>Betaproteobacteria</taxon>
        <taxon>Burkholderiales</taxon>
        <taxon>Sphaerotilaceae</taxon>
        <taxon>Caldimonas</taxon>
    </lineage>
</organism>
<accession>A0ABT0YJ83</accession>
<comment type="caution">
    <text evidence="3">The sequence shown here is derived from an EMBL/GenBank/DDBJ whole genome shotgun (WGS) entry which is preliminary data.</text>
</comment>
<evidence type="ECO:0000313" key="3">
    <source>
        <dbReference type="EMBL" id="MCM5678718.1"/>
    </source>
</evidence>
<evidence type="ECO:0000313" key="4">
    <source>
        <dbReference type="Proteomes" id="UP001165541"/>
    </source>
</evidence>
<name>A0ABT0YJ83_9BURK</name>